<reference evidence="1" key="1">
    <citation type="submission" date="2011-11" db="EMBL/GenBank/DDBJ databases">
        <title>Decoding the brain transcriptome of the Eastern honeybee (Apis cerana) based on pyrosequencing.</title>
        <authorList>
            <person name="Sun L."/>
            <person name="Zheng H."/>
            <person name="Wang Y."/>
            <person name="Xie X."/>
            <person name="Zhu Y."/>
            <person name="Gu W."/>
            <person name="Wang S."/>
        </authorList>
    </citation>
    <scope>NUCLEOTIDE SEQUENCE</scope>
    <source>
        <tissue evidence="1">Brain</tissue>
    </source>
</reference>
<sequence>MQLHIRGERTTVVESHENETIADLKKKLWK</sequence>
<organism evidence="1">
    <name type="scientific">Apis cerana</name>
    <name type="common">Indian honeybee</name>
    <dbReference type="NCBI Taxonomy" id="7461"/>
    <lineage>
        <taxon>Eukaryota</taxon>
        <taxon>Metazoa</taxon>
        <taxon>Ecdysozoa</taxon>
        <taxon>Arthropoda</taxon>
        <taxon>Hexapoda</taxon>
        <taxon>Insecta</taxon>
        <taxon>Pterygota</taxon>
        <taxon>Neoptera</taxon>
        <taxon>Endopterygota</taxon>
        <taxon>Hymenoptera</taxon>
        <taxon>Apocrita</taxon>
        <taxon>Aculeata</taxon>
        <taxon>Apoidea</taxon>
        <taxon>Anthophila</taxon>
        <taxon>Apidae</taxon>
        <taxon>Apis</taxon>
    </lineage>
</organism>
<keyword evidence="1" id="KW-0687">Ribonucleoprotein</keyword>
<gene>
    <name evidence="1" type="ORF">ACCB06277</name>
</gene>
<dbReference type="EMBL" id="JR045056">
    <property type="protein sequence ID" value="AEY59929.1"/>
    <property type="molecule type" value="mRNA"/>
</dbReference>
<dbReference type="GO" id="GO:0005840">
    <property type="term" value="C:ribosome"/>
    <property type="evidence" value="ECO:0007669"/>
    <property type="project" value="UniProtKB-KW"/>
</dbReference>
<dbReference type="AlphaFoldDB" id="V9IHW9"/>
<accession>V9IHW9</accession>
<proteinExistence type="evidence at transcript level"/>
<keyword evidence="1" id="KW-0689">Ribosomal protein</keyword>
<evidence type="ECO:0000313" key="1">
    <source>
        <dbReference type="EMBL" id="AEY59929.1"/>
    </source>
</evidence>
<protein>
    <submittedName>
        <fullName evidence="1">Small subunit ribosomal protein S30e</fullName>
    </submittedName>
</protein>
<name>V9IHW9_APICE</name>